<feature type="region of interest" description="Disordered" evidence="1">
    <location>
        <begin position="217"/>
        <end position="242"/>
    </location>
</feature>
<keyword evidence="2" id="KW-1185">Reference proteome</keyword>
<evidence type="ECO:0000313" key="2">
    <source>
        <dbReference type="Proteomes" id="UP000887561"/>
    </source>
</evidence>
<organism evidence="2 3">
    <name type="scientific">Meloidogyne javanica</name>
    <name type="common">Root-knot nematode worm</name>
    <dbReference type="NCBI Taxonomy" id="6303"/>
    <lineage>
        <taxon>Eukaryota</taxon>
        <taxon>Metazoa</taxon>
        <taxon>Ecdysozoa</taxon>
        <taxon>Nematoda</taxon>
        <taxon>Chromadorea</taxon>
        <taxon>Rhabditida</taxon>
        <taxon>Tylenchina</taxon>
        <taxon>Tylenchomorpha</taxon>
        <taxon>Tylenchoidea</taxon>
        <taxon>Meloidogynidae</taxon>
        <taxon>Meloidogyninae</taxon>
        <taxon>Meloidogyne</taxon>
        <taxon>Meloidogyne incognita group</taxon>
    </lineage>
</organism>
<dbReference type="Proteomes" id="UP000887561">
    <property type="component" value="Unplaced"/>
</dbReference>
<dbReference type="AlphaFoldDB" id="A0A915MQA4"/>
<evidence type="ECO:0000256" key="1">
    <source>
        <dbReference type="SAM" id="MobiDB-lite"/>
    </source>
</evidence>
<dbReference type="WBParaSite" id="scaffold50562_cov305.g25113">
    <property type="protein sequence ID" value="scaffold50562_cov305.g25113"/>
    <property type="gene ID" value="scaffold50562_cov305.g25113"/>
</dbReference>
<evidence type="ECO:0000313" key="3">
    <source>
        <dbReference type="WBParaSite" id="scaffold50562_cov305.g25113"/>
    </source>
</evidence>
<protein>
    <submittedName>
        <fullName evidence="3">Uncharacterized protein</fullName>
    </submittedName>
</protein>
<reference evidence="3" key="1">
    <citation type="submission" date="2022-11" db="UniProtKB">
        <authorList>
            <consortium name="WormBaseParasite"/>
        </authorList>
    </citation>
    <scope>IDENTIFICATION</scope>
</reference>
<accession>A0A915MQA4</accession>
<name>A0A915MQA4_MELJA</name>
<feature type="compositionally biased region" description="Basic and acidic residues" evidence="1">
    <location>
        <begin position="222"/>
        <end position="242"/>
    </location>
</feature>
<feature type="region of interest" description="Disordered" evidence="1">
    <location>
        <begin position="92"/>
        <end position="144"/>
    </location>
</feature>
<proteinExistence type="predicted"/>
<sequence>MRSGILDIILFGVTAVKASNDRKLGVGSVRKYCRDVKVLLESVLGNAVADEEFFENLEDRENITIAELKEAIKEYKKENIIDATTTNAKQVEKTDLDKSKSLLKKRPPPIQANKGKGDYPQQQKRQRQDDSSVDTIIIPPPPNNVVAITPRRNSLTTLNNQQNKHQGMPPINWGRIKPTAKTTNKQINNNQNQFDNCESSNGKSLMISFHNNSPMLLSGPNIERKPLKGTKEQLKKEIRDVS</sequence>